<comment type="caution">
    <text evidence="1">The sequence shown here is derived from an EMBL/GenBank/DDBJ whole genome shotgun (WGS) entry which is preliminary data.</text>
</comment>
<dbReference type="Proteomes" id="UP000036947">
    <property type="component" value="Unassembled WGS sequence"/>
</dbReference>
<protein>
    <submittedName>
        <fullName evidence="1">Uncharacterized protein</fullName>
    </submittedName>
</protein>
<sequence length="310" mass="32325">MACFFGSGGAGGDGEGSVVVHQTRGPWSGYGYFVCDALQCGLVRACKGPALHACMHGAGASGCGATAPVTARFTESHATQHSLERLPSDGSPGRAPWAGPLGGRFLAPGPRRDAQAAAAECCCWRAPDVDADGVVCSPERLPRPRAAMKRRAGLPWTGFAVWMRRADGTYPSSAVAGHPAGTGHPWSRIPIRRKMRRQGAFRCDPAAPRAAVVVGDGGGGVIRGAACKPWPSAPSFAVFVPRLDLNWNSLSAPVPLSSIRLRLQLRAPLEANARLTTALGEPSSLGVQRWYDPPPGLGPIVSSEAGSRHA</sequence>
<evidence type="ECO:0000313" key="2">
    <source>
        <dbReference type="Proteomes" id="UP000036947"/>
    </source>
</evidence>
<accession>A0A0L0NHQ2</accession>
<evidence type="ECO:0000313" key="1">
    <source>
        <dbReference type="EMBL" id="KND93270.1"/>
    </source>
</evidence>
<organism evidence="1 2">
    <name type="scientific">Tolypocladium ophioglossoides (strain CBS 100239)</name>
    <name type="common">Snaketongue truffleclub</name>
    <name type="synonym">Elaphocordyceps ophioglossoides</name>
    <dbReference type="NCBI Taxonomy" id="1163406"/>
    <lineage>
        <taxon>Eukaryota</taxon>
        <taxon>Fungi</taxon>
        <taxon>Dikarya</taxon>
        <taxon>Ascomycota</taxon>
        <taxon>Pezizomycotina</taxon>
        <taxon>Sordariomycetes</taxon>
        <taxon>Hypocreomycetidae</taxon>
        <taxon>Hypocreales</taxon>
        <taxon>Ophiocordycipitaceae</taxon>
        <taxon>Tolypocladium</taxon>
    </lineage>
</organism>
<dbReference type="AlphaFoldDB" id="A0A0L0NHQ2"/>
<gene>
    <name evidence="1" type="ORF">TOPH_02026</name>
</gene>
<keyword evidence="2" id="KW-1185">Reference proteome</keyword>
<dbReference type="OrthoDB" id="167398at2759"/>
<dbReference type="EMBL" id="LFRF01000004">
    <property type="protein sequence ID" value="KND93270.1"/>
    <property type="molecule type" value="Genomic_DNA"/>
</dbReference>
<proteinExistence type="predicted"/>
<name>A0A0L0NHQ2_TOLOC</name>
<reference evidence="1 2" key="1">
    <citation type="journal article" date="2015" name="BMC Genomics">
        <title>The genome of the truffle-parasite Tolypocladium ophioglossoides and the evolution of antifungal peptaibiotics.</title>
        <authorList>
            <person name="Quandt C.A."/>
            <person name="Bushley K.E."/>
            <person name="Spatafora J.W."/>
        </authorList>
    </citation>
    <scope>NUCLEOTIDE SEQUENCE [LARGE SCALE GENOMIC DNA]</scope>
    <source>
        <strain evidence="1 2">CBS 100239</strain>
    </source>
</reference>